<reference evidence="3 4" key="1">
    <citation type="submission" date="2023-05" db="EMBL/GenBank/DDBJ databases">
        <authorList>
            <person name="Guo Y."/>
        </authorList>
    </citation>
    <scope>NUCLEOTIDE SEQUENCE [LARGE SCALE GENOMIC DNA]</scope>
    <source>
        <strain evidence="3 4">GR2756</strain>
    </source>
</reference>
<feature type="region of interest" description="Disordered" evidence="1">
    <location>
        <begin position="202"/>
        <end position="225"/>
    </location>
</feature>
<dbReference type="EMBL" id="JAVUPU010000007">
    <property type="protein sequence ID" value="MDT9600074.1"/>
    <property type="molecule type" value="Genomic_DNA"/>
</dbReference>
<dbReference type="InterPro" id="IPR002686">
    <property type="entry name" value="Transposase_17"/>
</dbReference>
<evidence type="ECO:0000259" key="2">
    <source>
        <dbReference type="SMART" id="SM01321"/>
    </source>
</evidence>
<dbReference type="Proteomes" id="UP001259572">
    <property type="component" value="Unassembled WGS sequence"/>
</dbReference>
<feature type="domain" description="Transposase IS200-like" evidence="2">
    <location>
        <begin position="9"/>
        <end position="123"/>
    </location>
</feature>
<evidence type="ECO:0000256" key="1">
    <source>
        <dbReference type="SAM" id="MobiDB-lite"/>
    </source>
</evidence>
<protein>
    <submittedName>
        <fullName evidence="3">Transposase</fullName>
    </submittedName>
</protein>
<evidence type="ECO:0000313" key="3">
    <source>
        <dbReference type="EMBL" id="MDT9600074.1"/>
    </source>
</evidence>
<gene>
    <name evidence="3" type="ORF">RQX22_14025</name>
</gene>
<proteinExistence type="predicted"/>
<evidence type="ECO:0000313" key="4">
    <source>
        <dbReference type="Proteomes" id="UP001259572"/>
    </source>
</evidence>
<dbReference type="PANTHER" id="PTHR34322:SF2">
    <property type="entry name" value="TRANSPOSASE IS200-LIKE DOMAIN-CONTAINING PROTEIN"/>
    <property type="match status" value="1"/>
</dbReference>
<accession>A0ABU3Q9I7</accession>
<dbReference type="Gene3D" id="3.30.70.1290">
    <property type="entry name" value="Transposase IS200-like"/>
    <property type="match status" value="1"/>
</dbReference>
<dbReference type="InterPro" id="IPR036515">
    <property type="entry name" value="Transposase_17_sf"/>
</dbReference>
<comment type="caution">
    <text evidence="3">The sequence shown here is derived from an EMBL/GenBank/DDBJ whole genome shotgun (WGS) entry which is preliminary data.</text>
</comment>
<dbReference type="SMART" id="SM01321">
    <property type="entry name" value="Y1_Tnp"/>
    <property type="match status" value="1"/>
</dbReference>
<dbReference type="RefSeq" id="WP_315727174.1">
    <property type="nucleotide sequence ID" value="NZ_JAVUPU010000007.1"/>
</dbReference>
<dbReference type="PANTHER" id="PTHR34322">
    <property type="entry name" value="TRANSPOSASE, Y1_TNP DOMAIN-CONTAINING"/>
    <property type="match status" value="1"/>
</dbReference>
<sequence length="225" mass="25584">MPRTARLVVPGIPHHVTQRGNRCQQTFFGEEDYRLYCDLLAEWAQKSGTAIWAWCLMPNHVHLLLVPADEDGLRATLGETHRRYTRRINQREGWRGHLWQSRFASFAMDEAWLRAGFRYVELNPVRARLVARPEQWRWSSARAHLGLAADGLTDPAPGLARVDDWPAFLAEGLGDEEHDAIRGRERSGWPLGRAKFLDAVAQKTGREVGPKPRGRPRKVASIPVA</sequence>
<organism evidence="3 4">
    <name type="scientific">Sphingosinicella rhizophila</name>
    <dbReference type="NCBI Taxonomy" id="3050082"/>
    <lineage>
        <taxon>Bacteria</taxon>
        <taxon>Pseudomonadati</taxon>
        <taxon>Pseudomonadota</taxon>
        <taxon>Alphaproteobacteria</taxon>
        <taxon>Sphingomonadales</taxon>
        <taxon>Sphingosinicellaceae</taxon>
        <taxon>Sphingosinicella</taxon>
    </lineage>
</organism>
<dbReference type="Pfam" id="PF01797">
    <property type="entry name" value="Y1_Tnp"/>
    <property type="match status" value="1"/>
</dbReference>
<dbReference type="SUPFAM" id="SSF143422">
    <property type="entry name" value="Transposase IS200-like"/>
    <property type="match status" value="1"/>
</dbReference>
<name>A0ABU3Q9I7_9SPHN</name>
<keyword evidence="4" id="KW-1185">Reference proteome</keyword>